<organism evidence="1 2">
    <name type="scientific">Bodo saltans</name>
    <name type="common">Flagellated protozoan</name>
    <dbReference type="NCBI Taxonomy" id="75058"/>
    <lineage>
        <taxon>Eukaryota</taxon>
        <taxon>Discoba</taxon>
        <taxon>Euglenozoa</taxon>
        <taxon>Kinetoplastea</taxon>
        <taxon>Metakinetoplastina</taxon>
        <taxon>Eubodonida</taxon>
        <taxon>Bodonidae</taxon>
        <taxon>Bodo</taxon>
    </lineage>
</organism>
<accession>A0A0S4JR90</accession>
<name>A0A0S4JR90_BODSA</name>
<dbReference type="EMBL" id="CYKH01002117">
    <property type="protein sequence ID" value="CUG93078.1"/>
    <property type="molecule type" value="Genomic_DNA"/>
</dbReference>
<dbReference type="AlphaFoldDB" id="A0A0S4JR90"/>
<protein>
    <submittedName>
        <fullName evidence="1">Uncharacterized protein</fullName>
    </submittedName>
</protein>
<proteinExistence type="predicted"/>
<evidence type="ECO:0000313" key="1">
    <source>
        <dbReference type="EMBL" id="CUG93078.1"/>
    </source>
</evidence>
<dbReference type="VEuPathDB" id="TriTrypDB:BSAL_40645"/>
<sequence length="256" mass="28666">MFAASVFRYCQQQKSAQLRKDLSRFVKPLAKFRHTIPTTSVESSVRYHRRCPVCNDDTLRDPANLDCHISLNHQSIEELCTSQVGPLAQYNMREVKSVCESSMNTDVVLVLDLANIELAALDYVSVTRDSPLVDFFSRYSVTCVLTHELMLPIAPAVAPDLFARLVTHRANSRIFTLFVSNGLDKGDHVTGALLQSLLAAPGVDGKILVMTNDGNQRLCLQLLHDRKRVSMLSFPRSPYGWGLILNDEMEREAVGE</sequence>
<gene>
    <name evidence="1" type="ORF">BSAL_40645</name>
</gene>
<dbReference type="OrthoDB" id="264964at2759"/>
<dbReference type="Proteomes" id="UP000051952">
    <property type="component" value="Unassembled WGS sequence"/>
</dbReference>
<reference evidence="2" key="1">
    <citation type="submission" date="2015-09" db="EMBL/GenBank/DDBJ databases">
        <authorList>
            <consortium name="Pathogen Informatics"/>
        </authorList>
    </citation>
    <scope>NUCLEOTIDE SEQUENCE [LARGE SCALE GENOMIC DNA]</scope>
    <source>
        <strain evidence="2">Lake Konstanz</strain>
    </source>
</reference>
<evidence type="ECO:0000313" key="2">
    <source>
        <dbReference type="Proteomes" id="UP000051952"/>
    </source>
</evidence>
<keyword evidence="2" id="KW-1185">Reference proteome</keyword>